<evidence type="ECO:0000256" key="1">
    <source>
        <dbReference type="ARBA" id="ARBA00022617"/>
    </source>
</evidence>
<keyword evidence="6" id="KW-0732">Signal</keyword>
<proteinExistence type="predicted"/>
<name>A0A7G8BDX7_9BACT</name>
<dbReference type="EMBL" id="CP060394">
    <property type="protein sequence ID" value="QNI30747.1"/>
    <property type="molecule type" value="Genomic_DNA"/>
</dbReference>
<protein>
    <recommendedName>
        <fullName evidence="7">Cytochrome c domain-containing protein</fullName>
    </recommendedName>
</protein>
<keyword evidence="1 4" id="KW-0349">Heme</keyword>
<keyword evidence="2 4" id="KW-0479">Metal-binding</keyword>
<evidence type="ECO:0000256" key="3">
    <source>
        <dbReference type="ARBA" id="ARBA00023004"/>
    </source>
</evidence>
<feature type="signal peptide" evidence="6">
    <location>
        <begin position="1"/>
        <end position="23"/>
    </location>
</feature>
<dbReference type="GO" id="GO:0020037">
    <property type="term" value="F:heme binding"/>
    <property type="evidence" value="ECO:0007669"/>
    <property type="project" value="InterPro"/>
</dbReference>
<evidence type="ECO:0000313" key="8">
    <source>
        <dbReference type="EMBL" id="QNI30747.1"/>
    </source>
</evidence>
<dbReference type="PROSITE" id="PS51007">
    <property type="entry name" value="CYTC"/>
    <property type="match status" value="1"/>
</dbReference>
<reference evidence="8 9" key="1">
    <citation type="submission" date="2020-08" db="EMBL/GenBank/DDBJ databases">
        <title>Edaphobacter telluris sp. nov. and Acidobacterium dinghuensis sp. nov., two acidobacteria isolated from forest soil.</title>
        <authorList>
            <person name="Fu J."/>
            <person name="Qiu L."/>
        </authorList>
    </citation>
    <scope>NUCLEOTIDE SEQUENCE [LARGE SCALE GENOMIC DNA]</scope>
    <source>
        <strain evidence="8">4Y35</strain>
    </source>
</reference>
<evidence type="ECO:0000256" key="5">
    <source>
        <dbReference type="SAM" id="MobiDB-lite"/>
    </source>
</evidence>
<dbReference type="KEGG" id="adin:H7849_16680"/>
<evidence type="ECO:0000256" key="4">
    <source>
        <dbReference type="PROSITE-ProRule" id="PRU00433"/>
    </source>
</evidence>
<dbReference type="Proteomes" id="UP000515312">
    <property type="component" value="Chromosome"/>
</dbReference>
<gene>
    <name evidence="8" type="ORF">H7849_16680</name>
</gene>
<dbReference type="AlphaFoldDB" id="A0A7G8BDX7"/>
<evidence type="ECO:0000313" key="9">
    <source>
        <dbReference type="Proteomes" id="UP000515312"/>
    </source>
</evidence>
<dbReference type="GO" id="GO:0046872">
    <property type="term" value="F:metal ion binding"/>
    <property type="evidence" value="ECO:0007669"/>
    <property type="project" value="UniProtKB-KW"/>
</dbReference>
<feature type="compositionally biased region" description="Polar residues" evidence="5">
    <location>
        <begin position="32"/>
        <end position="47"/>
    </location>
</feature>
<dbReference type="InterPro" id="IPR009056">
    <property type="entry name" value="Cyt_c-like_dom"/>
</dbReference>
<dbReference type="GO" id="GO:0009055">
    <property type="term" value="F:electron transfer activity"/>
    <property type="evidence" value="ECO:0007669"/>
    <property type="project" value="InterPro"/>
</dbReference>
<dbReference type="RefSeq" id="WP_186740824.1">
    <property type="nucleotide sequence ID" value="NZ_CP060394.1"/>
</dbReference>
<evidence type="ECO:0000259" key="7">
    <source>
        <dbReference type="PROSITE" id="PS51007"/>
    </source>
</evidence>
<sequence>MKRYLICLSLLVLFLLGGMGAVALQQDPPPVQTNQKSASSVSNTNAHGESPTGEEVFQANCARCHRPPMSISPRTTGTIIMHMRARARLSRQDEQLLLKYLAP</sequence>
<evidence type="ECO:0000256" key="2">
    <source>
        <dbReference type="ARBA" id="ARBA00022723"/>
    </source>
</evidence>
<feature type="chain" id="PRO_5028890633" description="Cytochrome c domain-containing protein" evidence="6">
    <location>
        <begin position="24"/>
        <end position="103"/>
    </location>
</feature>
<feature type="region of interest" description="Disordered" evidence="5">
    <location>
        <begin position="27"/>
        <end position="54"/>
    </location>
</feature>
<organism evidence="8 9">
    <name type="scientific">Alloacidobacterium dinghuense</name>
    <dbReference type="NCBI Taxonomy" id="2763107"/>
    <lineage>
        <taxon>Bacteria</taxon>
        <taxon>Pseudomonadati</taxon>
        <taxon>Acidobacteriota</taxon>
        <taxon>Terriglobia</taxon>
        <taxon>Terriglobales</taxon>
        <taxon>Acidobacteriaceae</taxon>
        <taxon>Alloacidobacterium</taxon>
    </lineage>
</organism>
<feature type="domain" description="Cytochrome c" evidence="7">
    <location>
        <begin position="48"/>
        <end position="103"/>
    </location>
</feature>
<evidence type="ECO:0000256" key="6">
    <source>
        <dbReference type="SAM" id="SignalP"/>
    </source>
</evidence>
<keyword evidence="3 4" id="KW-0408">Iron</keyword>
<dbReference type="InterPro" id="IPR036909">
    <property type="entry name" value="Cyt_c-like_dom_sf"/>
</dbReference>
<accession>A0A7G8BDX7</accession>
<keyword evidence="9" id="KW-1185">Reference proteome</keyword>
<dbReference type="SUPFAM" id="SSF46626">
    <property type="entry name" value="Cytochrome c"/>
    <property type="match status" value="1"/>
</dbReference>